<evidence type="ECO:0000256" key="4">
    <source>
        <dbReference type="SAM" id="MobiDB-lite"/>
    </source>
</evidence>
<dbReference type="InterPro" id="IPR025610">
    <property type="entry name" value="MYC/MYB_N"/>
</dbReference>
<dbReference type="SUPFAM" id="SSF47459">
    <property type="entry name" value="HLH, helix-loop-helix DNA-binding domain"/>
    <property type="match status" value="1"/>
</dbReference>
<evidence type="ECO:0000256" key="1">
    <source>
        <dbReference type="ARBA" id="ARBA00005510"/>
    </source>
</evidence>
<dbReference type="PANTHER" id="PTHR46196:SF3">
    <property type="entry name" value="TRANSCRIPTION FACTOR LHW-LIKE ISOFORM X1"/>
    <property type="match status" value="1"/>
</dbReference>
<dbReference type="Pfam" id="PF23176">
    <property type="entry name" value="bHLH_LHW"/>
    <property type="match status" value="1"/>
</dbReference>
<dbReference type="RefSeq" id="XP_020102191.1">
    <property type="nucleotide sequence ID" value="XM_020246602.1"/>
</dbReference>
<dbReference type="AlphaFoldDB" id="A0A6P5G0P5"/>
<feature type="compositionally biased region" description="Basic residues" evidence="4">
    <location>
        <begin position="506"/>
        <end position="520"/>
    </location>
</feature>
<name>A0A6P5G0P5_ANACO</name>
<dbReference type="InterPro" id="IPR036638">
    <property type="entry name" value="HLH_DNA-bd_sf"/>
</dbReference>
<comment type="similarity">
    <text evidence="1">Belongs to the bHLH protein family.</text>
</comment>
<organism evidence="6 7">
    <name type="scientific">Ananas comosus</name>
    <name type="common">Pineapple</name>
    <name type="synonym">Ananas ananas</name>
    <dbReference type="NCBI Taxonomy" id="4615"/>
    <lineage>
        <taxon>Eukaryota</taxon>
        <taxon>Viridiplantae</taxon>
        <taxon>Streptophyta</taxon>
        <taxon>Embryophyta</taxon>
        <taxon>Tracheophyta</taxon>
        <taxon>Spermatophyta</taxon>
        <taxon>Magnoliopsida</taxon>
        <taxon>Liliopsida</taxon>
        <taxon>Poales</taxon>
        <taxon>Bromeliaceae</taxon>
        <taxon>Bromelioideae</taxon>
        <taxon>Ananas</taxon>
    </lineage>
</organism>
<evidence type="ECO:0000313" key="6">
    <source>
        <dbReference type="Proteomes" id="UP000515123"/>
    </source>
</evidence>
<dbReference type="InterPro" id="IPR043561">
    <property type="entry name" value="LHW-like"/>
</dbReference>
<dbReference type="OrthoDB" id="778365at2759"/>
<keyword evidence="6" id="KW-1185">Reference proteome</keyword>
<keyword evidence="2" id="KW-0805">Transcription regulation</keyword>
<keyword evidence="3" id="KW-0804">Transcription</keyword>
<proteinExistence type="inferred from homology"/>
<evidence type="ECO:0000256" key="3">
    <source>
        <dbReference type="ARBA" id="ARBA00023163"/>
    </source>
</evidence>
<protein>
    <submittedName>
        <fullName evidence="7">Transcription factor EMB1444-like isoform X1</fullName>
    </submittedName>
</protein>
<dbReference type="GeneID" id="109719790"/>
<accession>A0A6P5G0P5</accession>
<feature type="region of interest" description="Disordered" evidence="4">
    <location>
        <begin position="469"/>
        <end position="525"/>
    </location>
</feature>
<dbReference type="InterPro" id="IPR011598">
    <property type="entry name" value="bHLH_dom"/>
</dbReference>
<feature type="compositionally biased region" description="Polar residues" evidence="4">
    <location>
        <begin position="469"/>
        <end position="505"/>
    </location>
</feature>
<gene>
    <name evidence="7" type="primary">LOC109719790</name>
</gene>
<reference evidence="6" key="1">
    <citation type="journal article" date="2015" name="Nat. Genet.">
        <title>The pineapple genome and the evolution of CAM photosynthesis.</title>
        <authorList>
            <person name="Ming R."/>
            <person name="VanBuren R."/>
            <person name="Wai C.M."/>
            <person name="Tang H."/>
            <person name="Schatz M.C."/>
            <person name="Bowers J.E."/>
            <person name="Lyons E."/>
            <person name="Wang M.L."/>
            <person name="Chen J."/>
            <person name="Biggers E."/>
            <person name="Zhang J."/>
            <person name="Huang L."/>
            <person name="Zhang L."/>
            <person name="Miao W."/>
            <person name="Zhang J."/>
            <person name="Ye Z."/>
            <person name="Miao C."/>
            <person name="Lin Z."/>
            <person name="Wang H."/>
            <person name="Zhou H."/>
            <person name="Yim W.C."/>
            <person name="Priest H.D."/>
            <person name="Zheng C."/>
            <person name="Woodhouse M."/>
            <person name="Edger P.P."/>
            <person name="Guyot R."/>
            <person name="Guo H.B."/>
            <person name="Guo H."/>
            <person name="Zheng G."/>
            <person name="Singh R."/>
            <person name="Sharma A."/>
            <person name="Min X."/>
            <person name="Zheng Y."/>
            <person name="Lee H."/>
            <person name="Gurtowski J."/>
            <person name="Sedlazeck F.J."/>
            <person name="Harkess A."/>
            <person name="McKain M.R."/>
            <person name="Liao Z."/>
            <person name="Fang J."/>
            <person name="Liu J."/>
            <person name="Zhang X."/>
            <person name="Zhang Q."/>
            <person name="Hu W."/>
            <person name="Qin Y."/>
            <person name="Wang K."/>
            <person name="Chen L.Y."/>
            <person name="Shirley N."/>
            <person name="Lin Y.R."/>
            <person name="Liu L.Y."/>
            <person name="Hernandez A.G."/>
            <person name="Wright C.L."/>
            <person name="Bulone V."/>
            <person name="Tuskan G.A."/>
            <person name="Heath K."/>
            <person name="Zee F."/>
            <person name="Moore P.H."/>
            <person name="Sunkar R."/>
            <person name="Leebens-Mack J.H."/>
            <person name="Mockler T."/>
            <person name="Bennetzen J.L."/>
            <person name="Freeling M."/>
            <person name="Sankoff D."/>
            <person name="Paterson A.H."/>
            <person name="Zhu X."/>
            <person name="Yang X."/>
            <person name="Smith J.A."/>
            <person name="Cushman J.C."/>
            <person name="Paull R.E."/>
            <person name="Yu Q."/>
        </authorList>
    </citation>
    <scope>NUCLEOTIDE SEQUENCE [LARGE SCALE GENOMIC DNA]</scope>
    <source>
        <strain evidence="6">cv. F153</strain>
    </source>
</reference>
<dbReference type="PANTHER" id="PTHR46196">
    <property type="entry name" value="TRANSCRIPTION FACTOR BHLH155-LIKE ISOFORM X1-RELATED"/>
    <property type="match status" value="1"/>
</dbReference>
<dbReference type="Pfam" id="PF14215">
    <property type="entry name" value="bHLH-MYC_N"/>
    <property type="match status" value="1"/>
</dbReference>
<dbReference type="GO" id="GO:0046983">
    <property type="term" value="F:protein dimerization activity"/>
    <property type="evidence" value="ECO:0007669"/>
    <property type="project" value="InterPro"/>
</dbReference>
<evidence type="ECO:0000259" key="5">
    <source>
        <dbReference type="PROSITE" id="PS50888"/>
    </source>
</evidence>
<feature type="domain" description="BHLH" evidence="5">
    <location>
        <begin position="510"/>
        <end position="559"/>
    </location>
</feature>
<evidence type="ECO:0000256" key="2">
    <source>
        <dbReference type="ARBA" id="ARBA00023015"/>
    </source>
</evidence>
<dbReference type="GO" id="GO:0003700">
    <property type="term" value="F:DNA-binding transcription factor activity"/>
    <property type="evidence" value="ECO:0007669"/>
    <property type="project" value="InterPro"/>
</dbReference>
<dbReference type="PROSITE" id="PS50888">
    <property type="entry name" value="BHLH"/>
    <property type="match status" value="1"/>
</dbReference>
<dbReference type="Gramene" id="Aco014159.1.mrna1">
    <property type="protein sequence ID" value="Aco014159.1.mrna1"/>
    <property type="gene ID" value="Aco014159.1.path1"/>
</dbReference>
<dbReference type="Proteomes" id="UP000515123">
    <property type="component" value="Linkage group 13"/>
</dbReference>
<sequence length="689" mass="76743">MGSANALRQLLRSLCCSTRWKYAVFWKLKHGCHDILTWEDCYVENTEFDLTMEDAYDGFLYAKPGMITFSSNSGAQGVNSVRCPIEEVVSNMSCRRYSLGEGIVGKVALTGKHQWIFASGSHSTLLSRCFEDLQLQFAAGIKTILLIPVVHHGVVQLGSLDTLQAWEDSAIVEHIKGLFCRFYPSSGASSSSAAGSVQLTAPLPLDSIDATAGDFLNQQVLTTGNLPLFMVQADSIPQKDASDPTYDIDKTPYANRVMKVNQSEYCSDHIDEPILLTHSDKMLESNMTSSFFFEDESNLFSQPNAIESEVNYKDYGFYATEYSAYGHFNAMDFIYEYEKGHTGMAVFQNEKDLSLNFPVGSELHKAFGVGSVKEHDDFLWCTTLSEEANTFHTNENDVESILDAMLGNQHDALDDTPEASLHIASCHTLENFGDSCLTQAKIEVDTLSLEDSVPVSLIKSASISMSGRLTTSATDSLPKSISQSVSGKQGDSTIYKTFGSNSSQSSKRKGRNNNFHRPRPRDRQLIQDRIKELRELIPNGSKCSIDALLDRTVKHMLFLRGVSSQVEKLKQATSCKAKIADGPSGKHPTHQSGATWAYKVESQQPDKRPPLIVEDLEQPGHILIEMLCKEYGLFLEVARIIKGLQLTILKGVLESRSDDNLWAHFIIEAYKGFHRMHILWPLMQLLQQN</sequence>
<evidence type="ECO:0000313" key="7">
    <source>
        <dbReference type="RefSeq" id="XP_020102191.1"/>
    </source>
</evidence>
<reference evidence="7" key="2">
    <citation type="submission" date="2025-08" db="UniProtKB">
        <authorList>
            <consortium name="RefSeq"/>
        </authorList>
    </citation>
    <scope>IDENTIFICATION</scope>
    <source>
        <tissue evidence="7">Leaf</tissue>
    </source>
</reference>